<evidence type="ECO:0000259" key="4">
    <source>
        <dbReference type="Pfam" id="PF09312"/>
    </source>
</evidence>
<evidence type="ECO:0000256" key="3">
    <source>
        <dbReference type="SAM" id="SignalP"/>
    </source>
</evidence>
<keyword evidence="2" id="KW-0697">Rotamase</keyword>
<dbReference type="AlphaFoldDB" id="C4WE76"/>
<keyword evidence="2" id="KW-0413">Isomerase</keyword>
<organism evidence="5 6">
    <name type="scientific">Brucella intermedia LMG 3301</name>
    <dbReference type="NCBI Taxonomy" id="641118"/>
    <lineage>
        <taxon>Bacteria</taxon>
        <taxon>Pseudomonadati</taxon>
        <taxon>Pseudomonadota</taxon>
        <taxon>Alphaproteobacteria</taxon>
        <taxon>Hyphomicrobiales</taxon>
        <taxon>Brucellaceae</taxon>
        <taxon>Brucella/Ochrobactrum group</taxon>
        <taxon>Brucella</taxon>
    </lineage>
</organism>
<dbReference type="PANTHER" id="PTHR47637">
    <property type="entry name" value="CHAPERONE SURA"/>
    <property type="match status" value="1"/>
</dbReference>
<evidence type="ECO:0000256" key="1">
    <source>
        <dbReference type="ARBA" id="ARBA00022729"/>
    </source>
</evidence>
<comment type="caution">
    <text evidence="5">The sequence shown here is derived from an EMBL/GenBank/DDBJ whole genome shotgun (WGS) entry which is preliminary data.</text>
</comment>
<dbReference type="InterPro" id="IPR015391">
    <property type="entry name" value="SurA_N"/>
</dbReference>
<protein>
    <submittedName>
        <fullName evidence="5">Chaperone surA</fullName>
    </submittedName>
</protein>
<reference evidence="5 6" key="1">
    <citation type="submission" date="2009-05" db="EMBL/GenBank/DDBJ databases">
        <authorList>
            <person name="Setubal J.C."/>
            <person name="Boyle S."/>
            <person name="Crasta O.R."/>
            <person name="Gillespie J.J."/>
            <person name="Kenyon R.W."/>
            <person name="Lu J."/>
            <person name="Mane S."/>
            <person name="Nagrani S."/>
            <person name="Shallom J.M."/>
            <person name="Shallom S."/>
            <person name="Shukla M."/>
            <person name="Snyder E.E."/>
            <person name="Sobral B.W."/>
            <person name="Wattam A.R."/>
            <person name="Will R."/>
            <person name="Williams K."/>
            <person name="Yoo H."/>
            <person name="Munk C."/>
            <person name="Tapia R."/>
            <person name="Green L."/>
            <person name="Rogers Y."/>
            <person name="Detter J.C."/>
            <person name="Bruce D."/>
            <person name="Brettin T.S."/>
            <person name="Tsolis R."/>
        </authorList>
    </citation>
    <scope>NUCLEOTIDE SEQUENCE [LARGE SCALE GENOMIC DNA]</scope>
    <source>
        <strain evidence="5 6">LMG 3301</strain>
    </source>
</reference>
<dbReference type="Gene3D" id="1.10.4030.10">
    <property type="entry name" value="Porin chaperone SurA, peptide-binding domain"/>
    <property type="match status" value="1"/>
</dbReference>
<dbReference type="InterPro" id="IPR050280">
    <property type="entry name" value="OMP_Chaperone_SurA"/>
</dbReference>
<dbReference type="Proteomes" id="UP000004386">
    <property type="component" value="Unassembled WGS sequence"/>
</dbReference>
<dbReference type="Pfam" id="PF09312">
    <property type="entry name" value="SurA_N"/>
    <property type="match status" value="1"/>
</dbReference>
<evidence type="ECO:0000256" key="2">
    <source>
        <dbReference type="ARBA" id="ARBA00023110"/>
    </source>
</evidence>
<feature type="domain" description="SurA N-terminal" evidence="4">
    <location>
        <begin position="54"/>
        <end position="151"/>
    </location>
</feature>
<gene>
    <name evidence="5" type="ORF">OINT_1000718</name>
</gene>
<evidence type="ECO:0000313" key="5">
    <source>
        <dbReference type="EMBL" id="EEQ95353.1"/>
    </source>
</evidence>
<evidence type="ECO:0000313" key="6">
    <source>
        <dbReference type="Proteomes" id="UP000004386"/>
    </source>
</evidence>
<dbReference type="InterPro" id="IPR027304">
    <property type="entry name" value="Trigger_fact/SurA_dom_sf"/>
</dbReference>
<dbReference type="SUPFAM" id="SSF109998">
    <property type="entry name" value="Triger factor/SurA peptide-binding domain-like"/>
    <property type="match status" value="1"/>
</dbReference>
<dbReference type="PANTHER" id="PTHR47637:SF1">
    <property type="entry name" value="CHAPERONE SURA"/>
    <property type="match status" value="1"/>
</dbReference>
<name>C4WE76_9HYPH</name>
<feature type="signal peptide" evidence="3">
    <location>
        <begin position="1"/>
        <end position="47"/>
    </location>
</feature>
<dbReference type="HOGENOM" id="CLU_049723_0_0_5"/>
<dbReference type="GO" id="GO:0003755">
    <property type="term" value="F:peptidyl-prolyl cis-trans isomerase activity"/>
    <property type="evidence" value="ECO:0007669"/>
    <property type="project" value="UniProtKB-KW"/>
</dbReference>
<accession>C4WE76</accession>
<sequence length="336" mass="37023">MSGKDCRSSTGRNRERKMMIARPLFASMLSAAVCLTTLGTVAAPAFAAGAGSEVKVIVSGNAITNSDIQHRVAFLKLQRKGGNLAQVAKQELTDEMLKRIEMKSRGIDISDRQVDEAYAGFATRNKMSLAQLNQLMNQSGVTPDHFKKYIMVQMGWGRLVSARFRATGMVSEQEAVQRMLKDGGKKPVATEYRLQQVIFVVPASKRSPALLAKRKQEANALRSRFQNCDATRQQAKGILDVTVRDLGRIIEQQLPNEWSKAIKSTSVGGTTPPQETEKGVEFLAVCSTRQVSDDRVAQLVFSMEGADSPAGQEKKAEQLSEKYLGELREKAKIINR</sequence>
<dbReference type="EMBL" id="ACQA01000001">
    <property type="protein sequence ID" value="EEQ95353.1"/>
    <property type="molecule type" value="Genomic_DNA"/>
</dbReference>
<feature type="chain" id="PRO_5002945055" evidence="3">
    <location>
        <begin position="48"/>
        <end position="336"/>
    </location>
</feature>
<proteinExistence type="predicted"/>
<keyword evidence="1 3" id="KW-0732">Signal</keyword>